<dbReference type="InterPro" id="IPR000683">
    <property type="entry name" value="Gfo/Idh/MocA-like_OxRdtase_N"/>
</dbReference>
<dbReference type="OrthoDB" id="9815825at2"/>
<dbReference type="NCBIfam" id="NF008607">
    <property type="entry name" value="PRK11579.1"/>
    <property type="match status" value="1"/>
</dbReference>
<dbReference type="InterPro" id="IPR036291">
    <property type="entry name" value="NAD(P)-bd_dom_sf"/>
</dbReference>
<evidence type="ECO:0000313" key="6">
    <source>
        <dbReference type="Proteomes" id="UP000182347"/>
    </source>
</evidence>
<keyword evidence="2" id="KW-0560">Oxidoreductase</keyword>
<dbReference type="InterPro" id="IPR051317">
    <property type="entry name" value="Gfo/Idh/MocA_oxidoreduct"/>
</dbReference>
<name>A0A1G9TIU9_9BACI</name>
<dbReference type="Proteomes" id="UP000182347">
    <property type="component" value="Unassembled WGS sequence"/>
</dbReference>
<dbReference type="Gene3D" id="3.40.50.720">
    <property type="entry name" value="NAD(P)-binding Rossmann-like Domain"/>
    <property type="match status" value="1"/>
</dbReference>
<feature type="domain" description="Gfo/Idh/MocA-like oxidoreductase N-terminal" evidence="3">
    <location>
        <begin position="4"/>
        <end position="120"/>
    </location>
</feature>
<dbReference type="InterPro" id="IPR004104">
    <property type="entry name" value="Gfo/Idh/MocA-like_OxRdtase_C"/>
</dbReference>
<proteinExistence type="inferred from homology"/>
<dbReference type="RefSeq" id="WP_074599641.1">
    <property type="nucleotide sequence ID" value="NZ_FNHF01000003.1"/>
</dbReference>
<dbReference type="PANTHER" id="PTHR43708:SF5">
    <property type="entry name" value="CONSERVED EXPRESSED OXIDOREDUCTASE (EUROFUNG)-RELATED"/>
    <property type="match status" value="1"/>
</dbReference>
<evidence type="ECO:0000256" key="2">
    <source>
        <dbReference type="ARBA" id="ARBA00023002"/>
    </source>
</evidence>
<evidence type="ECO:0000259" key="3">
    <source>
        <dbReference type="Pfam" id="PF01408"/>
    </source>
</evidence>
<dbReference type="PANTHER" id="PTHR43708">
    <property type="entry name" value="CONSERVED EXPRESSED OXIDOREDUCTASE (EUROFUNG)"/>
    <property type="match status" value="1"/>
</dbReference>
<feature type="domain" description="Gfo/Idh/MocA-like oxidoreductase C-terminal" evidence="4">
    <location>
        <begin position="133"/>
        <end position="342"/>
    </location>
</feature>
<evidence type="ECO:0000313" key="5">
    <source>
        <dbReference type="EMBL" id="SDM47468.1"/>
    </source>
</evidence>
<comment type="similarity">
    <text evidence="1">Belongs to the Gfo/Idh/MocA family.</text>
</comment>
<reference evidence="6" key="1">
    <citation type="submission" date="2016-10" db="EMBL/GenBank/DDBJ databases">
        <authorList>
            <person name="Varghese N."/>
            <person name="Submissions S."/>
        </authorList>
    </citation>
    <scope>NUCLEOTIDE SEQUENCE [LARGE SCALE GENOMIC DNA]</scope>
    <source>
        <strain evidence="6">CGMCC 1.6199</strain>
    </source>
</reference>
<evidence type="ECO:0000259" key="4">
    <source>
        <dbReference type="Pfam" id="PF02894"/>
    </source>
</evidence>
<organism evidence="5 6">
    <name type="scientific">Sediminibacillus halophilus</name>
    <dbReference type="NCBI Taxonomy" id="482461"/>
    <lineage>
        <taxon>Bacteria</taxon>
        <taxon>Bacillati</taxon>
        <taxon>Bacillota</taxon>
        <taxon>Bacilli</taxon>
        <taxon>Bacillales</taxon>
        <taxon>Bacillaceae</taxon>
        <taxon>Sediminibacillus</taxon>
    </lineage>
</organism>
<dbReference type="EMBL" id="FNHF01000003">
    <property type="protein sequence ID" value="SDM47468.1"/>
    <property type="molecule type" value="Genomic_DNA"/>
</dbReference>
<dbReference type="Gene3D" id="3.30.360.10">
    <property type="entry name" value="Dihydrodipicolinate Reductase, domain 2"/>
    <property type="match status" value="1"/>
</dbReference>
<dbReference type="SUPFAM" id="SSF51735">
    <property type="entry name" value="NAD(P)-binding Rossmann-fold domains"/>
    <property type="match status" value="1"/>
</dbReference>
<dbReference type="Pfam" id="PF01408">
    <property type="entry name" value="GFO_IDH_MocA"/>
    <property type="match status" value="1"/>
</dbReference>
<gene>
    <name evidence="5" type="ORF">SAMN05216244_2600</name>
</gene>
<evidence type="ECO:0000256" key="1">
    <source>
        <dbReference type="ARBA" id="ARBA00010928"/>
    </source>
</evidence>
<dbReference type="GO" id="GO:0000166">
    <property type="term" value="F:nucleotide binding"/>
    <property type="evidence" value="ECO:0007669"/>
    <property type="project" value="InterPro"/>
</dbReference>
<dbReference type="STRING" id="482461.SAMN05216244_2600"/>
<protein>
    <submittedName>
        <fullName evidence="5">Scyllo-inositol 2-dehydrogenase (NADP+)</fullName>
    </submittedName>
</protein>
<dbReference type="GO" id="GO:0016491">
    <property type="term" value="F:oxidoreductase activity"/>
    <property type="evidence" value="ECO:0007669"/>
    <property type="project" value="UniProtKB-KW"/>
</dbReference>
<dbReference type="AlphaFoldDB" id="A0A1G9TIU9"/>
<dbReference type="Pfam" id="PF02894">
    <property type="entry name" value="GFO_IDH_MocA_C"/>
    <property type="match status" value="1"/>
</dbReference>
<accession>A0A1G9TIU9</accession>
<keyword evidence="6" id="KW-1185">Reference proteome</keyword>
<sequence length="347" mass="39340">MDKINVGLVGYGFSGAVFHAPLLKVSEQFAITKVLTSRLDEVAKDLGTVEVVDELDEILQDSTIELVIITTPNQFHFDMARRSLTAGKHVVLEKPMVLTSKEAETLIELAKQNDRVLSVYQNRRWDSDFLTLKELIQNENLGSINTYVAHFDRFNPQPNQQWREDRQKGSGMLYDLGSHLIDQALYLFGEPQEVFCDLWNQREASLVDDYFHIILGYQRMRVILHCGSIVKQQGPKFMVHGSKGSFIKYGIDGQEAALSAGQLPDQEDWGADKPEFYGKLYVNETGQEMEKTIKTVPGNYPAYYQGIYACIRHGAENPVPAEDGLRTIKIIETAVKSSKEKAVIRRY</sequence>